<proteinExistence type="predicted"/>
<dbReference type="AlphaFoldDB" id="A0A166FDJ5"/>
<dbReference type="EMBL" id="KV417590">
    <property type="protein sequence ID" value="KZP16691.1"/>
    <property type="molecule type" value="Genomic_DNA"/>
</dbReference>
<evidence type="ECO:0000313" key="1">
    <source>
        <dbReference type="EMBL" id="KZP16691.1"/>
    </source>
</evidence>
<sequence>MDCISSSERKELQTTLQVAPPLLHSSSTVLGRYAMPPVALQSPSLMLCPFYVDVDPLIVPQTHGHIPCRNSPS</sequence>
<gene>
    <name evidence="1" type="ORF">FIBSPDRAFT_865661</name>
</gene>
<keyword evidence="2" id="KW-1185">Reference proteome</keyword>
<evidence type="ECO:0000313" key="2">
    <source>
        <dbReference type="Proteomes" id="UP000076532"/>
    </source>
</evidence>
<reference evidence="1 2" key="1">
    <citation type="journal article" date="2016" name="Mol. Biol. Evol.">
        <title>Comparative Genomics of Early-Diverging Mushroom-Forming Fungi Provides Insights into the Origins of Lignocellulose Decay Capabilities.</title>
        <authorList>
            <person name="Nagy L.G."/>
            <person name="Riley R."/>
            <person name="Tritt A."/>
            <person name="Adam C."/>
            <person name="Daum C."/>
            <person name="Floudas D."/>
            <person name="Sun H."/>
            <person name="Yadav J.S."/>
            <person name="Pangilinan J."/>
            <person name="Larsson K.H."/>
            <person name="Matsuura K."/>
            <person name="Barry K."/>
            <person name="Labutti K."/>
            <person name="Kuo R."/>
            <person name="Ohm R.A."/>
            <person name="Bhattacharya S.S."/>
            <person name="Shirouzu T."/>
            <person name="Yoshinaga Y."/>
            <person name="Martin F.M."/>
            <person name="Grigoriev I.V."/>
            <person name="Hibbett D.S."/>
        </authorList>
    </citation>
    <scope>NUCLEOTIDE SEQUENCE [LARGE SCALE GENOMIC DNA]</scope>
    <source>
        <strain evidence="1 2">CBS 109695</strain>
    </source>
</reference>
<name>A0A166FDJ5_9AGAM</name>
<dbReference type="Proteomes" id="UP000076532">
    <property type="component" value="Unassembled WGS sequence"/>
</dbReference>
<organism evidence="1 2">
    <name type="scientific">Athelia psychrophila</name>
    <dbReference type="NCBI Taxonomy" id="1759441"/>
    <lineage>
        <taxon>Eukaryota</taxon>
        <taxon>Fungi</taxon>
        <taxon>Dikarya</taxon>
        <taxon>Basidiomycota</taxon>
        <taxon>Agaricomycotina</taxon>
        <taxon>Agaricomycetes</taxon>
        <taxon>Agaricomycetidae</taxon>
        <taxon>Atheliales</taxon>
        <taxon>Atheliaceae</taxon>
        <taxon>Athelia</taxon>
    </lineage>
</organism>
<protein>
    <submittedName>
        <fullName evidence="1">Uncharacterized protein</fullName>
    </submittedName>
</protein>
<accession>A0A166FDJ5</accession>